<dbReference type="GO" id="GO:0005319">
    <property type="term" value="F:lipid transporter activity"/>
    <property type="evidence" value="ECO:0007669"/>
    <property type="project" value="TreeGrafter"/>
</dbReference>
<evidence type="ECO:0000313" key="4">
    <source>
        <dbReference type="EMBL" id="KAK7094624.1"/>
    </source>
</evidence>
<evidence type="ECO:0000256" key="2">
    <source>
        <dbReference type="SAM" id="SignalP"/>
    </source>
</evidence>
<dbReference type="SUPFAM" id="SSF63707">
    <property type="entry name" value="Ganglioside M2 (gm2) activator"/>
    <property type="match status" value="1"/>
</dbReference>
<dbReference type="GO" id="GO:0006689">
    <property type="term" value="P:ganglioside catabolic process"/>
    <property type="evidence" value="ECO:0007669"/>
    <property type="project" value="InterPro"/>
</dbReference>
<dbReference type="PANTHER" id="PTHR17357">
    <property type="entry name" value="GM2 GANGLIOSIDE ACTIVATOR PROTEIN"/>
    <property type="match status" value="1"/>
</dbReference>
<dbReference type="EMBL" id="JBAMIC010000018">
    <property type="protein sequence ID" value="KAK7094624.1"/>
    <property type="molecule type" value="Genomic_DNA"/>
</dbReference>
<gene>
    <name evidence="4" type="ORF">V1264_006155</name>
</gene>
<reference evidence="4 5" key="1">
    <citation type="submission" date="2024-02" db="EMBL/GenBank/DDBJ databases">
        <title>Chromosome-scale genome assembly of the rough periwinkle Littorina saxatilis.</title>
        <authorList>
            <person name="De Jode A."/>
            <person name="Faria R."/>
            <person name="Formenti G."/>
            <person name="Sims Y."/>
            <person name="Smith T.P."/>
            <person name="Tracey A."/>
            <person name="Wood J.M.D."/>
            <person name="Zagrodzka Z.B."/>
            <person name="Johannesson K."/>
            <person name="Butlin R.K."/>
            <person name="Leder E.H."/>
        </authorList>
    </citation>
    <scope>NUCLEOTIDE SEQUENCE [LARGE SCALE GENOMIC DNA]</scope>
    <source>
        <strain evidence="4">Snail1</strain>
        <tissue evidence="4">Muscle</tissue>
    </source>
</reference>
<organism evidence="4 5">
    <name type="scientific">Littorina saxatilis</name>
    <dbReference type="NCBI Taxonomy" id="31220"/>
    <lineage>
        <taxon>Eukaryota</taxon>
        <taxon>Metazoa</taxon>
        <taxon>Spiralia</taxon>
        <taxon>Lophotrochozoa</taxon>
        <taxon>Mollusca</taxon>
        <taxon>Gastropoda</taxon>
        <taxon>Caenogastropoda</taxon>
        <taxon>Littorinimorpha</taxon>
        <taxon>Littorinoidea</taxon>
        <taxon>Littorinidae</taxon>
        <taxon>Littorina</taxon>
    </lineage>
</organism>
<dbReference type="InterPro" id="IPR028996">
    <property type="entry name" value="GM2-AP"/>
</dbReference>
<dbReference type="Gene3D" id="2.70.220.10">
    <property type="entry name" value="Ganglioside GM2 activator"/>
    <property type="match status" value="1"/>
</dbReference>
<evidence type="ECO:0000313" key="5">
    <source>
        <dbReference type="Proteomes" id="UP001374579"/>
    </source>
</evidence>
<dbReference type="InterPro" id="IPR003172">
    <property type="entry name" value="ML_dom"/>
</dbReference>
<accession>A0AAN9G4L8</accession>
<sequence>MKLVTSLVMLGLVFADDVRVHVSNREPRQREDSRLLFNFLMAKPYHNQKPSRLGSYSFKNCGDPTKEELLVNQLTVSPDPVPSSGTITVTFSAQARAAVVSPVKASLLMKKDVFGAWIPVPCVDGFGSCTYDDFCQILSKSSSCPPPFIQNKVPCKCPIPIGNYTLPGISIKLNLAIIPPGGYSVKFDLEGATAPVGCYEVDFTLQ</sequence>
<proteinExistence type="predicted"/>
<dbReference type="Pfam" id="PF02221">
    <property type="entry name" value="E1_DerP2_DerF2"/>
    <property type="match status" value="1"/>
</dbReference>
<feature type="domain" description="MD-2-related lipid-recognition" evidence="3">
    <location>
        <begin position="58"/>
        <end position="203"/>
    </location>
</feature>
<keyword evidence="1 2" id="KW-0732">Signal</keyword>
<evidence type="ECO:0000259" key="3">
    <source>
        <dbReference type="SMART" id="SM00737"/>
    </source>
</evidence>
<comment type="caution">
    <text evidence="4">The sequence shown here is derived from an EMBL/GenBank/DDBJ whole genome shotgun (WGS) entry which is preliminary data.</text>
</comment>
<keyword evidence="5" id="KW-1185">Reference proteome</keyword>
<dbReference type="AlphaFoldDB" id="A0AAN9G4L8"/>
<dbReference type="PANTHER" id="PTHR17357:SF0">
    <property type="entry name" value="GANGLIOSIDE GM2 ACTIVATOR"/>
    <property type="match status" value="1"/>
</dbReference>
<dbReference type="GO" id="GO:0009898">
    <property type="term" value="C:cytoplasmic side of plasma membrane"/>
    <property type="evidence" value="ECO:0007669"/>
    <property type="project" value="TreeGrafter"/>
</dbReference>
<feature type="signal peptide" evidence="2">
    <location>
        <begin position="1"/>
        <end position="15"/>
    </location>
</feature>
<dbReference type="GO" id="GO:0008047">
    <property type="term" value="F:enzyme activator activity"/>
    <property type="evidence" value="ECO:0007669"/>
    <property type="project" value="InterPro"/>
</dbReference>
<protein>
    <recommendedName>
        <fullName evidence="3">MD-2-related lipid-recognition domain-containing protein</fullName>
    </recommendedName>
</protein>
<dbReference type="Proteomes" id="UP001374579">
    <property type="component" value="Unassembled WGS sequence"/>
</dbReference>
<evidence type="ECO:0000256" key="1">
    <source>
        <dbReference type="ARBA" id="ARBA00022729"/>
    </source>
</evidence>
<dbReference type="InterPro" id="IPR036846">
    <property type="entry name" value="GM2-AP_sf"/>
</dbReference>
<dbReference type="SMART" id="SM00737">
    <property type="entry name" value="ML"/>
    <property type="match status" value="1"/>
</dbReference>
<feature type="chain" id="PRO_5042815070" description="MD-2-related lipid-recognition domain-containing protein" evidence="2">
    <location>
        <begin position="16"/>
        <end position="206"/>
    </location>
</feature>
<name>A0AAN9G4L8_9CAEN</name>